<dbReference type="Proteomes" id="UP000004947">
    <property type="component" value="Unassembled WGS sequence"/>
</dbReference>
<dbReference type="Gene3D" id="3.30.110.170">
    <property type="entry name" value="Protein of unknown function (DUF541), domain 1"/>
    <property type="match status" value="1"/>
</dbReference>
<dbReference type="InterPro" id="IPR052022">
    <property type="entry name" value="26kDa_periplasmic_antigen"/>
</dbReference>
<dbReference type="PANTHER" id="PTHR34387:SF2">
    <property type="entry name" value="SLR1258 PROTEIN"/>
    <property type="match status" value="1"/>
</dbReference>
<sequence>MKQFLSLLFITFFTTYATDMPSEPFIVSTGNAEINIKPDLANISFRLQITEEESEEAMEKFGLRSEDIKIFLTKYQIPGQDITASELNKEAIRNYNKSKLSSSSAHQIAAYRFSRSYTVTLKKLEIYPEFMSDLLKLNNVYSSRSTFNSSKREELEKQLMKDAMSSARNKARTMAEIAGASIKGVYAISDTGLNDLGARFILSQYPHPMHEDFSFNDKAGFARASSASARLKNSIEIPKTLKITAKINAIFSLLN</sequence>
<evidence type="ECO:0008006" key="3">
    <source>
        <dbReference type="Google" id="ProtNLM"/>
    </source>
</evidence>
<gene>
    <name evidence="1" type="ORF">LNTAR_03709</name>
</gene>
<accession>A6DTM3</accession>
<evidence type="ECO:0000313" key="2">
    <source>
        <dbReference type="Proteomes" id="UP000004947"/>
    </source>
</evidence>
<organism evidence="1 2">
    <name type="scientific">Lentisphaera araneosa HTCC2155</name>
    <dbReference type="NCBI Taxonomy" id="313628"/>
    <lineage>
        <taxon>Bacteria</taxon>
        <taxon>Pseudomonadati</taxon>
        <taxon>Lentisphaerota</taxon>
        <taxon>Lentisphaeria</taxon>
        <taxon>Lentisphaerales</taxon>
        <taxon>Lentisphaeraceae</taxon>
        <taxon>Lentisphaera</taxon>
    </lineage>
</organism>
<dbReference type="Pfam" id="PF04402">
    <property type="entry name" value="SIMPL"/>
    <property type="match status" value="1"/>
</dbReference>
<dbReference type="RefSeq" id="WP_007281171.1">
    <property type="nucleotide sequence ID" value="NZ_ABCK01000039.1"/>
</dbReference>
<name>A6DTM3_9BACT</name>
<evidence type="ECO:0000313" key="1">
    <source>
        <dbReference type="EMBL" id="EDM25003.1"/>
    </source>
</evidence>
<dbReference type="InterPro" id="IPR007497">
    <property type="entry name" value="SIMPL/DUF541"/>
</dbReference>
<proteinExistence type="predicted"/>
<keyword evidence="2" id="KW-1185">Reference proteome</keyword>
<dbReference type="GO" id="GO:0006974">
    <property type="term" value="P:DNA damage response"/>
    <property type="evidence" value="ECO:0007669"/>
    <property type="project" value="TreeGrafter"/>
</dbReference>
<dbReference type="eggNOG" id="COG2968">
    <property type="taxonomic scope" value="Bacteria"/>
</dbReference>
<reference evidence="1 2" key="1">
    <citation type="journal article" date="2010" name="J. Bacteriol.">
        <title>Genome sequence of Lentisphaera araneosa HTCC2155T, the type species of the order Lentisphaerales in the phylum Lentisphaerae.</title>
        <authorList>
            <person name="Thrash J.C."/>
            <person name="Cho J.C."/>
            <person name="Vergin K.L."/>
            <person name="Morris R.M."/>
            <person name="Giovannoni S.J."/>
        </authorList>
    </citation>
    <scope>NUCLEOTIDE SEQUENCE [LARGE SCALE GENOMIC DNA]</scope>
    <source>
        <strain evidence="1 2">HTCC2155</strain>
    </source>
</reference>
<dbReference type="AlphaFoldDB" id="A6DTM3"/>
<dbReference type="PANTHER" id="PTHR34387">
    <property type="entry name" value="SLR1258 PROTEIN"/>
    <property type="match status" value="1"/>
</dbReference>
<dbReference type="EMBL" id="ABCK01000039">
    <property type="protein sequence ID" value="EDM25003.1"/>
    <property type="molecule type" value="Genomic_DNA"/>
</dbReference>
<dbReference type="OrthoDB" id="5574370at2"/>
<dbReference type="STRING" id="313628.LNTAR_03709"/>
<comment type="caution">
    <text evidence="1">The sequence shown here is derived from an EMBL/GenBank/DDBJ whole genome shotgun (WGS) entry which is preliminary data.</text>
</comment>
<protein>
    <recommendedName>
        <fullName evidence="3">SIMPL domain-containing protein</fullName>
    </recommendedName>
</protein>